<dbReference type="RefSeq" id="WP_005308052.1">
    <property type="nucleotide sequence ID" value="NZ_CM000950.1"/>
</dbReference>
<dbReference type="AlphaFoldDB" id="B5HHQ8"/>
<dbReference type="GeneID" id="97238338"/>
<dbReference type="Proteomes" id="UP000002805">
    <property type="component" value="Chromosome"/>
</dbReference>
<gene>
    <name evidence="1" type="ORF">SSDG_04734</name>
</gene>
<dbReference type="EMBL" id="CM000950">
    <property type="protein sequence ID" value="EDY66369.1"/>
    <property type="molecule type" value="Genomic_DNA"/>
</dbReference>
<accession>B5HHQ8</accession>
<proteinExistence type="predicted"/>
<reference evidence="2" key="1">
    <citation type="submission" date="2008-02" db="EMBL/GenBank/DDBJ databases">
        <authorList>
            <consortium name="The Broad Institute Genome Sequencing Platform"/>
            <person name="Fischbach M."/>
            <person name="Ward D."/>
            <person name="Young S."/>
            <person name="Jaffe D."/>
            <person name="Gnerre S."/>
            <person name="Berlin A."/>
            <person name="Heiman D."/>
            <person name="Hepburn T."/>
            <person name="Sykes S."/>
            <person name="Alvarado L."/>
            <person name="Kodira C.D."/>
            <person name="Straight P."/>
            <person name="Clardy J."/>
            <person name="Hung D."/>
            <person name="Kolter R."/>
            <person name="Mekalanos J."/>
            <person name="Walker S."/>
            <person name="Walsh C.T."/>
            <person name="Lander E."/>
            <person name="Galagan J."/>
            <person name="Nusbaum C."/>
            <person name="Birren B."/>
        </authorList>
    </citation>
    <scope>NUCLEOTIDE SEQUENCE [LARGE SCALE GENOMIC DNA]</scope>
    <source>
        <strain evidence="2">ATCC 25486 / DSM 40338 / CBS 914.69 / JCM 4507 / NBRC 13074 / NRRL 2958 / 5647</strain>
    </source>
</reference>
<keyword evidence="2" id="KW-1185">Reference proteome</keyword>
<organism evidence="1 2">
    <name type="scientific">Streptomyces pristinaespiralis (strain ATCC 25486 / DSM 40338 / CBS 914.69 / JCM 4507 / KCC S-0507 / NBRC 13074 / NRRL 2958 / 5647)</name>
    <dbReference type="NCBI Taxonomy" id="457429"/>
    <lineage>
        <taxon>Bacteria</taxon>
        <taxon>Bacillati</taxon>
        <taxon>Actinomycetota</taxon>
        <taxon>Actinomycetes</taxon>
        <taxon>Kitasatosporales</taxon>
        <taxon>Streptomycetaceae</taxon>
        <taxon>Streptomyces</taxon>
    </lineage>
</organism>
<sequence>MAQAAMLRRAQADRLIDEAADLDRVRRVYYALLRESLHDNADGADPDVLAARTSTPCCRAPAHAPEHLPQDCAPDCRKTDERWRL</sequence>
<reference evidence="2" key="2">
    <citation type="submission" date="2009-10" db="EMBL/GenBank/DDBJ databases">
        <title>The genome sequence of Streptomyces pristinaespiralis strain ATCC 25486.</title>
        <authorList>
            <consortium name="The Broad Institute Genome Sequencing Platform"/>
            <consortium name="Broad Institute Microbial Sequencing Center"/>
            <person name="Fischbach M."/>
            <person name="Godfrey P."/>
            <person name="Ward D."/>
            <person name="Young S."/>
            <person name="Zeng Q."/>
            <person name="Koehrsen M."/>
            <person name="Alvarado L."/>
            <person name="Berlin A.M."/>
            <person name="Bochicchio J."/>
            <person name="Borenstein D."/>
            <person name="Chapman S.B."/>
            <person name="Chen Z."/>
            <person name="Engels R."/>
            <person name="Freedman E."/>
            <person name="Gellesch M."/>
            <person name="Goldberg J."/>
            <person name="Griggs A."/>
            <person name="Gujja S."/>
            <person name="Heilman E.R."/>
            <person name="Heiman D.I."/>
            <person name="Hepburn T.A."/>
            <person name="Howarth C."/>
            <person name="Jen D."/>
            <person name="Larson L."/>
            <person name="Lewis B."/>
            <person name="Mehta T."/>
            <person name="Park D."/>
            <person name="Pearson M."/>
            <person name="Richards J."/>
            <person name="Roberts A."/>
            <person name="Saif S."/>
            <person name="Shea T.D."/>
            <person name="Shenoy N."/>
            <person name="Sisk P."/>
            <person name="Stolte C."/>
            <person name="Sykes S.N."/>
            <person name="Thomson T."/>
            <person name="Walk T."/>
            <person name="White J."/>
            <person name="Yandava C."/>
            <person name="Straight P."/>
            <person name="Clardy J."/>
            <person name="Hung D."/>
            <person name="Kolter R."/>
            <person name="Mekalanos J."/>
            <person name="Walker S."/>
            <person name="Walsh C.T."/>
            <person name="Wieland-Brown L.C."/>
            <person name="Haas B."/>
            <person name="Nusbaum C."/>
            <person name="Birren B."/>
        </authorList>
    </citation>
    <scope>NUCLEOTIDE SEQUENCE [LARGE SCALE GENOMIC DNA]</scope>
    <source>
        <strain evidence="2">ATCC 25486 / DSM 40338 / CBS 914.69 / JCM 4507 / NBRC 13074 / NRRL 2958 / 5647</strain>
    </source>
</reference>
<dbReference type="HOGENOM" id="CLU_2511334_0_0_11"/>
<name>B5HHQ8_STRE2</name>
<evidence type="ECO:0000313" key="1">
    <source>
        <dbReference type="EMBL" id="EDY66369.1"/>
    </source>
</evidence>
<protein>
    <submittedName>
        <fullName evidence="1">Uncharacterized protein</fullName>
    </submittedName>
</protein>
<evidence type="ECO:0000313" key="2">
    <source>
        <dbReference type="Proteomes" id="UP000002805"/>
    </source>
</evidence>